<accession>A0A0J8GV38</accession>
<name>A0A0J8GV38_9ALTE</name>
<organism evidence="1 2">
    <name type="scientific">Catenovulum maritimum</name>
    <dbReference type="NCBI Taxonomy" id="1513271"/>
    <lineage>
        <taxon>Bacteria</taxon>
        <taxon>Pseudomonadati</taxon>
        <taxon>Pseudomonadota</taxon>
        <taxon>Gammaproteobacteria</taxon>
        <taxon>Alteromonadales</taxon>
        <taxon>Alteromonadaceae</taxon>
        <taxon>Catenovulum</taxon>
    </lineage>
</organism>
<dbReference type="SUPFAM" id="SSF53335">
    <property type="entry name" value="S-adenosyl-L-methionine-dependent methyltransferases"/>
    <property type="match status" value="1"/>
</dbReference>
<gene>
    <name evidence="1" type="ORF">XM47_03435</name>
</gene>
<dbReference type="EMBL" id="LAZL01000003">
    <property type="protein sequence ID" value="KMT66597.1"/>
    <property type="molecule type" value="Genomic_DNA"/>
</dbReference>
<dbReference type="STRING" id="1513271.XM47_03435"/>
<protein>
    <recommendedName>
        <fullName evidence="3">Methyltransferase domain-containing protein</fullName>
    </recommendedName>
</protein>
<evidence type="ECO:0000313" key="2">
    <source>
        <dbReference type="Proteomes" id="UP000037600"/>
    </source>
</evidence>
<keyword evidence="2" id="KW-1185">Reference proteome</keyword>
<evidence type="ECO:0000313" key="1">
    <source>
        <dbReference type="EMBL" id="KMT66597.1"/>
    </source>
</evidence>
<dbReference type="AlphaFoldDB" id="A0A0J8GV38"/>
<evidence type="ECO:0008006" key="3">
    <source>
        <dbReference type="Google" id="ProtNLM"/>
    </source>
</evidence>
<comment type="caution">
    <text evidence="1">The sequence shown here is derived from an EMBL/GenBank/DDBJ whole genome shotgun (WGS) entry which is preliminary data.</text>
</comment>
<dbReference type="RefSeq" id="WP_048689677.1">
    <property type="nucleotide sequence ID" value="NZ_KQ130483.1"/>
</dbReference>
<dbReference type="Gene3D" id="3.40.50.150">
    <property type="entry name" value="Vaccinia Virus protein VP39"/>
    <property type="match status" value="1"/>
</dbReference>
<reference evidence="1 2" key="1">
    <citation type="submission" date="2015-04" db="EMBL/GenBank/DDBJ databases">
        <title>Draft Genome Sequence of the Novel Agar-Digesting Marine Bacterium Q1.</title>
        <authorList>
            <person name="Li Y."/>
            <person name="Li D."/>
            <person name="Chen G."/>
            <person name="Du Z."/>
        </authorList>
    </citation>
    <scope>NUCLEOTIDE SEQUENCE [LARGE SCALE GENOMIC DNA]</scope>
    <source>
        <strain evidence="1 2">Q1</strain>
    </source>
</reference>
<dbReference type="InterPro" id="IPR029063">
    <property type="entry name" value="SAM-dependent_MTases_sf"/>
</dbReference>
<dbReference type="OrthoDB" id="9795085at2"/>
<sequence>MSSVASSKVCQLNFDTWIVDKLENENTSPISKTYPALNYEIPSAKESADMIDAIKQDLSEGKMRVSGSNDNTVWEKGWGEVYQNVTQHGVNKQQLNPQYFGKYDYLRLDGQFIKPLTEGFEAQLDLWIREYIFSRYLKGQNRIVELGCGTGNSLLLLNQLFPNAELVGADWASASQKIVNAIAHKTAANIIGVNLNMLTLQGFDELQITYDSAVISVHALEQLGDNYRDLTDALIKSTPKLCVHLEPVIENYTSDNDFDQLAQEYHTKRNYLGPWLTYLQQKESTGEIRILENKRLGFGGVYHEAYSLVVWQSVFK</sequence>
<dbReference type="Proteomes" id="UP000037600">
    <property type="component" value="Unassembled WGS sequence"/>
</dbReference>
<proteinExistence type="predicted"/>
<dbReference type="CDD" id="cd02440">
    <property type="entry name" value="AdoMet_MTases"/>
    <property type="match status" value="1"/>
</dbReference>